<reference evidence="1 2" key="2">
    <citation type="journal article" date="2010" name="Nucleic Acids Res.">
        <title>BeetleBase in 2010: revisions to provide comprehensive genomic information for Tribolium castaneum.</title>
        <authorList>
            <person name="Kim H.S."/>
            <person name="Murphy T."/>
            <person name="Xia J."/>
            <person name="Caragea D."/>
            <person name="Park Y."/>
            <person name="Beeman R.W."/>
            <person name="Lorenzen M.D."/>
            <person name="Butcher S."/>
            <person name="Manak J.R."/>
            <person name="Brown S.J."/>
        </authorList>
    </citation>
    <scope>GENOME REANNOTATION</scope>
    <source>
        <strain evidence="1 2">Georgia GA2</strain>
    </source>
</reference>
<evidence type="ECO:0000313" key="1">
    <source>
        <dbReference type="EMBL" id="KYB27262.1"/>
    </source>
</evidence>
<dbReference type="EMBL" id="KQ971343">
    <property type="protein sequence ID" value="KYB27262.1"/>
    <property type="molecule type" value="Genomic_DNA"/>
</dbReference>
<name>A0A139WH24_TRICA</name>
<sequence length="50" mass="5538">MLEGLSEEECLSIGLEAAKTALTTSRPVADTLFGREHQAWRNKAVFESLM</sequence>
<dbReference type="AlphaFoldDB" id="A0A139WH24"/>
<reference evidence="1 2" key="1">
    <citation type="journal article" date="2008" name="Nature">
        <title>The genome of the model beetle and pest Tribolium castaneum.</title>
        <authorList>
            <consortium name="Tribolium Genome Sequencing Consortium"/>
            <person name="Richards S."/>
            <person name="Gibbs R.A."/>
            <person name="Weinstock G.M."/>
            <person name="Brown S.J."/>
            <person name="Denell R."/>
            <person name="Beeman R.W."/>
            <person name="Gibbs R."/>
            <person name="Beeman R.W."/>
            <person name="Brown S.J."/>
            <person name="Bucher G."/>
            <person name="Friedrich M."/>
            <person name="Grimmelikhuijzen C.J."/>
            <person name="Klingler M."/>
            <person name="Lorenzen M."/>
            <person name="Richards S."/>
            <person name="Roth S."/>
            <person name="Schroder R."/>
            <person name="Tautz D."/>
            <person name="Zdobnov E.M."/>
            <person name="Muzny D."/>
            <person name="Gibbs R.A."/>
            <person name="Weinstock G.M."/>
            <person name="Attaway T."/>
            <person name="Bell S."/>
            <person name="Buhay C.J."/>
            <person name="Chandrabose M.N."/>
            <person name="Chavez D."/>
            <person name="Clerk-Blankenburg K.P."/>
            <person name="Cree A."/>
            <person name="Dao M."/>
            <person name="Davis C."/>
            <person name="Chacko J."/>
            <person name="Dinh H."/>
            <person name="Dugan-Rocha S."/>
            <person name="Fowler G."/>
            <person name="Garner T.T."/>
            <person name="Garnes J."/>
            <person name="Gnirke A."/>
            <person name="Hawes A."/>
            <person name="Hernandez J."/>
            <person name="Hines S."/>
            <person name="Holder M."/>
            <person name="Hume J."/>
            <person name="Jhangiani S.N."/>
            <person name="Joshi V."/>
            <person name="Khan Z.M."/>
            <person name="Jackson L."/>
            <person name="Kovar C."/>
            <person name="Kowis A."/>
            <person name="Lee S."/>
            <person name="Lewis L.R."/>
            <person name="Margolis J."/>
            <person name="Morgan M."/>
            <person name="Nazareth L.V."/>
            <person name="Nguyen N."/>
            <person name="Okwuonu G."/>
            <person name="Parker D."/>
            <person name="Richards S."/>
            <person name="Ruiz S.J."/>
            <person name="Santibanez J."/>
            <person name="Savard J."/>
            <person name="Scherer S.E."/>
            <person name="Schneider B."/>
            <person name="Sodergren E."/>
            <person name="Tautz D."/>
            <person name="Vattahil S."/>
            <person name="Villasana D."/>
            <person name="White C.S."/>
            <person name="Wright R."/>
            <person name="Park Y."/>
            <person name="Beeman R.W."/>
            <person name="Lord J."/>
            <person name="Oppert B."/>
            <person name="Lorenzen M."/>
            <person name="Brown S."/>
            <person name="Wang L."/>
            <person name="Savard J."/>
            <person name="Tautz D."/>
            <person name="Richards S."/>
            <person name="Weinstock G."/>
            <person name="Gibbs R.A."/>
            <person name="Liu Y."/>
            <person name="Worley K."/>
            <person name="Weinstock G."/>
            <person name="Elsik C.G."/>
            <person name="Reese J.T."/>
            <person name="Elhaik E."/>
            <person name="Landan G."/>
            <person name="Graur D."/>
            <person name="Arensburger P."/>
            <person name="Atkinson P."/>
            <person name="Beeman R.W."/>
            <person name="Beidler J."/>
            <person name="Brown S.J."/>
            <person name="Demuth J.P."/>
            <person name="Drury D.W."/>
            <person name="Du Y.Z."/>
            <person name="Fujiwara H."/>
            <person name="Lorenzen M."/>
            <person name="Maselli V."/>
            <person name="Osanai M."/>
            <person name="Park Y."/>
            <person name="Robertson H.M."/>
            <person name="Tu Z."/>
            <person name="Wang J.J."/>
            <person name="Wang S."/>
            <person name="Richards S."/>
            <person name="Song H."/>
            <person name="Zhang L."/>
            <person name="Sodergren E."/>
            <person name="Werner D."/>
            <person name="Stanke M."/>
            <person name="Morgenstern B."/>
            <person name="Solovyev V."/>
            <person name="Kosarev P."/>
            <person name="Brown G."/>
            <person name="Chen H.C."/>
            <person name="Ermolaeva O."/>
            <person name="Hlavina W."/>
            <person name="Kapustin Y."/>
            <person name="Kiryutin B."/>
            <person name="Kitts P."/>
            <person name="Maglott D."/>
            <person name="Pruitt K."/>
            <person name="Sapojnikov V."/>
            <person name="Souvorov A."/>
            <person name="Mackey A.J."/>
            <person name="Waterhouse R.M."/>
            <person name="Wyder S."/>
            <person name="Zdobnov E.M."/>
            <person name="Zdobnov E.M."/>
            <person name="Wyder S."/>
            <person name="Kriventseva E.V."/>
            <person name="Kadowaki T."/>
            <person name="Bork P."/>
            <person name="Aranda M."/>
            <person name="Bao R."/>
            <person name="Beermann A."/>
            <person name="Berns N."/>
            <person name="Bolognesi R."/>
            <person name="Bonneton F."/>
            <person name="Bopp D."/>
            <person name="Brown S.J."/>
            <person name="Bucher G."/>
            <person name="Butts T."/>
            <person name="Chaumot A."/>
            <person name="Denell R.E."/>
            <person name="Ferrier D.E."/>
            <person name="Friedrich M."/>
            <person name="Gordon C.M."/>
            <person name="Jindra M."/>
            <person name="Klingler M."/>
            <person name="Lan Q."/>
            <person name="Lattorff H.M."/>
            <person name="Laudet V."/>
            <person name="von Levetsow C."/>
            <person name="Liu Z."/>
            <person name="Lutz R."/>
            <person name="Lynch J.A."/>
            <person name="da Fonseca R.N."/>
            <person name="Posnien N."/>
            <person name="Reuter R."/>
            <person name="Roth S."/>
            <person name="Savard J."/>
            <person name="Schinko J.B."/>
            <person name="Schmitt C."/>
            <person name="Schoppmeier M."/>
            <person name="Schroder R."/>
            <person name="Shippy T.D."/>
            <person name="Simonnet F."/>
            <person name="Marques-Souza H."/>
            <person name="Tautz D."/>
            <person name="Tomoyasu Y."/>
            <person name="Trauner J."/>
            <person name="Van der Zee M."/>
            <person name="Vervoort M."/>
            <person name="Wittkopp N."/>
            <person name="Wimmer E.A."/>
            <person name="Yang X."/>
            <person name="Jones A.K."/>
            <person name="Sattelle D.B."/>
            <person name="Ebert P.R."/>
            <person name="Nelson D."/>
            <person name="Scott J.G."/>
            <person name="Beeman R.W."/>
            <person name="Muthukrishnan S."/>
            <person name="Kramer K.J."/>
            <person name="Arakane Y."/>
            <person name="Beeman R.W."/>
            <person name="Zhu Q."/>
            <person name="Hogenkamp D."/>
            <person name="Dixit R."/>
            <person name="Oppert B."/>
            <person name="Jiang H."/>
            <person name="Zou Z."/>
            <person name="Marshall J."/>
            <person name="Elpidina E."/>
            <person name="Vinokurov K."/>
            <person name="Oppert C."/>
            <person name="Zou Z."/>
            <person name="Evans J."/>
            <person name="Lu Z."/>
            <person name="Zhao P."/>
            <person name="Sumathipala N."/>
            <person name="Altincicek B."/>
            <person name="Vilcinskas A."/>
            <person name="Williams M."/>
            <person name="Hultmark D."/>
            <person name="Hetru C."/>
            <person name="Jiang H."/>
            <person name="Grimmelikhuijzen C.J."/>
            <person name="Hauser F."/>
            <person name="Cazzamali G."/>
            <person name="Williamson M."/>
            <person name="Park Y."/>
            <person name="Li B."/>
            <person name="Tanaka Y."/>
            <person name="Predel R."/>
            <person name="Neupert S."/>
            <person name="Schachtner J."/>
            <person name="Verleyen P."/>
            <person name="Raible F."/>
            <person name="Bork P."/>
            <person name="Friedrich M."/>
            <person name="Walden K.K."/>
            <person name="Robertson H.M."/>
            <person name="Angeli S."/>
            <person name="Foret S."/>
            <person name="Bucher G."/>
            <person name="Schuetz S."/>
            <person name="Maleszka R."/>
            <person name="Wimmer E.A."/>
            <person name="Beeman R.W."/>
            <person name="Lorenzen M."/>
            <person name="Tomoyasu Y."/>
            <person name="Miller S.C."/>
            <person name="Grossmann D."/>
            <person name="Bucher G."/>
        </authorList>
    </citation>
    <scope>NUCLEOTIDE SEQUENCE [LARGE SCALE GENOMIC DNA]</scope>
    <source>
        <strain evidence="1 2">Georgia GA2</strain>
    </source>
</reference>
<gene>
    <name evidence="1" type="primary">AUGUSTUS-3.0.2_33167</name>
    <name evidence="1" type="ORF">TcasGA2_TC033167</name>
</gene>
<organism evidence="1 2">
    <name type="scientific">Tribolium castaneum</name>
    <name type="common">Red flour beetle</name>
    <dbReference type="NCBI Taxonomy" id="7070"/>
    <lineage>
        <taxon>Eukaryota</taxon>
        <taxon>Metazoa</taxon>
        <taxon>Ecdysozoa</taxon>
        <taxon>Arthropoda</taxon>
        <taxon>Hexapoda</taxon>
        <taxon>Insecta</taxon>
        <taxon>Pterygota</taxon>
        <taxon>Neoptera</taxon>
        <taxon>Endopterygota</taxon>
        <taxon>Coleoptera</taxon>
        <taxon>Polyphaga</taxon>
        <taxon>Cucujiformia</taxon>
        <taxon>Tenebrionidae</taxon>
        <taxon>Tenebrionidae incertae sedis</taxon>
        <taxon>Tribolium</taxon>
    </lineage>
</organism>
<evidence type="ECO:0000313" key="2">
    <source>
        <dbReference type="Proteomes" id="UP000007266"/>
    </source>
</evidence>
<proteinExistence type="predicted"/>
<dbReference type="Proteomes" id="UP000007266">
    <property type="component" value="Linkage group 5"/>
</dbReference>
<dbReference type="InParanoid" id="A0A139WH24"/>
<keyword evidence="2" id="KW-1185">Reference proteome</keyword>
<protein>
    <submittedName>
        <fullName evidence="1">Uncharacterized protein</fullName>
    </submittedName>
</protein>
<accession>A0A139WH24</accession>